<keyword evidence="1" id="KW-0472">Membrane</keyword>
<organism evidence="2 3">
    <name type="scientific">Niabella yanshanensis</name>
    <dbReference type="NCBI Taxonomy" id="577386"/>
    <lineage>
        <taxon>Bacteria</taxon>
        <taxon>Pseudomonadati</taxon>
        <taxon>Bacteroidota</taxon>
        <taxon>Chitinophagia</taxon>
        <taxon>Chitinophagales</taxon>
        <taxon>Chitinophagaceae</taxon>
        <taxon>Niabella</taxon>
    </lineage>
</organism>
<dbReference type="EMBL" id="CP139960">
    <property type="protein sequence ID" value="WQD37422.1"/>
    <property type="molecule type" value="Genomic_DNA"/>
</dbReference>
<sequence>MKKLLHSFWPALFWSAIVIFLLSIPGSDLPDESSFLSIPHFDKWVHLGIFALFVILWCWALSLKKNRRNLTRSFIWVTLGGIVLGYLMELAQKYLVSNRDYDLWDVVADSAGAIIGLLFSLRVFTKK</sequence>
<keyword evidence="1" id="KW-0812">Transmembrane</keyword>
<dbReference type="PANTHER" id="PTHR28008">
    <property type="entry name" value="DOMAIN PROTEIN, PUTATIVE (AFU_ORTHOLOGUE AFUA_3G10980)-RELATED"/>
    <property type="match status" value="1"/>
</dbReference>
<proteinExistence type="predicted"/>
<protein>
    <submittedName>
        <fullName evidence="2">VanZ family protein</fullName>
    </submittedName>
</protein>
<dbReference type="NCBIfam" id="NF037970">
    <property type="entry name" value="vanZ_1"/>
    <property type="match status" value="1"/>
</dbReference>
<evidence type="ECO:0000256" key="1">
    <source>
        <dbReference type="SAM" id="Phobius"/>
    </source>
</evidence>
<feature type="transmembrane region" description="Helical" evidence="1">
    <location>
        <begin position="7"/>
        <end position="24"/>
    </location>
</feature>
<dbReference type="Proteomes" id="UP001325680">
    <property type="component" value="Chromosome"/>
</dbReference>
<feature type="transmembrane region" description="Helical" evidence="1">
    <location>
        <begin position="44"/>
        <end position="62"/>
    </location>
</feature>
<keyword evidence="3" id="KW-1185">Reference proteome</keyword>
<gene>
    <name evidence="2" type="ORF">U0035_17270</name>
</gene>
<dbReference type="PANTHER" id="PTHR28008:SF1">
    <property type="entry name" value="DOMAIN PROTEIN, PUTATIVE (AFU_ORTHOLOGUE AFUA_3G10980)-RELATED"/>
    <property type="match status" value="1"/>
</dbReference>
<name>A0ABZ0W4I2_9BACT</name>
<evidence type="ECO:0000313" key="2">
    <source>
        <dbReference type="EMBL" id="WQD37422.1"/>
    </source>
</evidence>
<reference evidence="2 3" key="1">
    <citation type="submission" date="2023-12" db="EMBL/GenBank/DDBJ databases">
        <title>Genome sequencing and assembly of bacterial species from a model synthetic community.</title>
        <authorList>
            <person name="Hogle S.L."/>
        </authorList>
    </citation>
    <scope>NUCLEOTIDE SEQUENCE [LARGE SCALE GENOMIC DNA]</scope>
    <source>
        <strain evidence="2 3">HAMBI_3031</strain>
    </source>
</reference>
<evidence type="ECO:0000313" key="3">
    <source>
        <dbReference type="Proteomes" id="UP001325680"/>
    </source>
</evidence>
<accession>A0ABZ0W4I2</accession>
<feature type="transmembrane region" description="Helical" evidence="1">
    <location>
        <begin position="103"/>
        <end position="124"/>
    </location>
</feature>
<feature type="transmembrane region" description="Helical" evidence="1">
    <location>
        <begin position="74"/>
        <end position="91"/>
    </location>
</feature>
<dbReference type="RefSeq" id="WP_114792444.1">
    <property type="nucleotide sequence ID" value="NZ_CP139960.1"/>
</dbReference>
<keyword evidence="1" id="KW-1133">Transmembrane helix</keyword>